<dbReference type="RefSeq" id="WP_377368400.1">
    <property type="nucleotide sequence ID" value="NZ_JBHTMN010000014.1"/>
</dbReference>
<keyword evidence="2" id="KW-1185">Reference proteome</keyword>
<reference evidence="2" key="1">
    <citation type="journal article" date="2019" name="Int. J. Syst. Evol. Microbiol.">
        <title>The Global Catalogue of Microorganisms (GCM) 10K type strain sequencing project: providing services to taxonomists for standard genome sequencing and annotation.</title>
        <authorList>
            <consortium name="The Broad Institute Genomics Platform"/>
            <consortium name="The Broad Institute Genome Sequencing Center for Infectious Disease"/>
            <person name="Wu L."/>
            <person name="Ma J."/>
        </authorList>
    </citation>
    <scope>NUCLEOTIDE SEQUENCE [LARGE SCALE GENOMIC DNA]</scope>
    <source>
        <strain evidence="2">JCM 30774</strain>
    </source>
</reference>
<sequence length="130" mass="15561">MTPLELSRSQLAAFMTTRPPQNLFYHLLHAMKEEKAVINQEAENRFFNMLEAAPELKQYWDADERMPKMRSIQTVLHNRPKEDGVLLRFFGSVWFGNSDMFDFDFMHAMKCMNDRELKIVRRWMAAPFWP</sequence>
<organism evidence="1 2">
    <name type="scientific">Rhodanobacter aciditrophus</name>
    <dbReference type="NCBI Taxonomy" id="1623218"/>
    <lineage>
        <taxon>Bacteria</taxon>
        <taxon>Pseudomonadati</taxon>
        <taxon>Pseudomonadota</taxon>
        <taxon>Gammaproteobacteria</taxon>
        <taxon>Lysobacterales</taxon>
        <taxon>Rhodanobacteraceae</taxon>
        <taxon>Rhodanobacter</taxon>
    </lineage>
</organism>
<dbReference type="EMBL" id="JBHTMN010000014">
    <property type="protein sequence ID" value="MFD1384308.1"/>
    <property type="molecule type" value="Genomic_DNA"/>
</dbReference>
<comment type="caution">
    <text evidence="1">The sequence shown here is derived from an EMBL/GenBank/DDBJ whole genome shotgun (WGS) entry which is preliminary data.</text>
</comment>
<accession>A0ABW4B283</accession>
<gene>
    <name evidence="1" type="ORF">ACFQ45_13095</name>
</gene>
<dbReference type="Proteomes" id="UP001597059">
    <property type="component" value="Unassembled WGS sequence"/>
</dbReference>
<protein>
    <submittedName>
        <fullName evidence="1">Uncharacterized protein</fullName>
    </submittedName>
</protein>
<name>A0ABW4B283_9GAMM</name>
<evidence type="ECO:0000313" key="1">
    <source>
        <dbReference type="EMBL" id="MFD1384308.1"/>
    </source>
</evidence>
<proteinExistence type="predicted"/>
<evidence type="ECO:0000313" key="2">
    <source>
        <dbReference type="Proteomes" id="UP001597059"/>
    </source>
</evidence>